<reference evidence="2" key="1">
    <citation type="journal article" date="2013" name="Environ. Microbiol.">
        <title>Microbiota from the distal guts of lean and obese adolescents exhibit partial functional redundancy besides clear differences in community structure.</title>
        <authorList>
            <person name="Ferrer M."/>
            <person name="Ruiz A."/>
            <person name="Lanza F."/>
            <person name="Haange S.B."/>
            <person name="Oberbach A."/>
            <person name="Till H."/>
            <person name="Bargiela R."/>
            <person name="Campoy C."/>
            <person name="Segura M.T."/>
            <person name="Richter M."/>
            <person name="von Bergen M."/>
            <person name="Seifert J."/>
            <person name="Suarez A."/>
        </authorList>
    </citation>
    <scope>NUCLEOTIDE SEQUENCE</scope>
</reference>
<feature type="domain" description="RAD3-like helicase DEAD" evidence="1">
    <location>
        <begin position="63"/>
        <end position="146"/>
    </location>
</feature>
<protein>
    <submittedName>
        <fullName evidence="2">Helicase</fullName>
    </submittedName>
</protein>
<dbReference type="Gene3D" id="3.40.50.300">
    <property type="entry name" value="P-loop containing nucleotide triphosphate hydrolases"/>
    <property type="match status" value="1"/>
</dbReference>
<dbReference type="InterPro" id="IPR027417">
    <property type="entry name" value="P-loop_NTPase"/>
</dbReference>
<keyword evidence="2" id="KW-0067">ATP-binding</keyword>
<keyword evidence="2" id="KW-0347">Helicase</keyword>
<dbReference type="GO" id="GO:0005524">
    <property type="term" value="F:ATP binding"/>
    <property type="evidence" value="ECO:0007669"/>
    <property type="project" value="InterPro"/>
</dbReference>
<dbReference type="GO" id="GO:0003677">
    <property type="term" value="F:DNA binding"/>
    <property type="evidence" value="ECO:0007669"/>
    <property type="project" value="InterPro"/>
</dbReference>
<evidence type="ECO:0000259" key="1">
    <source>
        <dbReference type="Pfam" id="PF06733"/>
    </source>
</evidence>
<keyword evidence="2" id="KW-0547">Nucleotide-binding</keyword>
<dbReference type="Pfam" id="PF06733">
    <property type="entry name" value="DEAD_2"/>
    <property type="match status" value="1"/>
</dbReference>
<name>K1U7F9_9ZZZZ</name>
<dbReference type="AlphaFoldDB" id="K1U7F9"/>
<comment type="caution">
    <text evidence="2">The sequence shown here is derived from an EMBL/GenBank/DDBJ whole genome shotgun (WGS) entry which is preliminary data.</text>
</comment>
<organism evidence="2">
    <name type="scientific">human gut metagenome</name>
    <dbReference type="NCBI Taxonomy" id="408170"/>
    <lineage>
        <taxon>unclassified sequences</taxon>
        <taxon>metagenomes</taxon>
        <taxon>organismal metagenomes</taxon>
    </lineage>
</organism>
<keyword evidence="2" id="KW-0378">Hydrolase</keyword>
<dbReference type="GO" id="GO:0003678">
    <property type="term" value="F:DNA helicase activity"/>
    <property type="evidence" value="ECO:0007669"/>
    <property type="project" value="InterPro"/>
</dbReference>
<gene>
    <name evidence="2" type="ORF">LEA_05825</name>
</gene>
<accession>K1U7F9</accession>
<dbReference type="InterPro" id="IPR010614">
    <property type="entry name" value="RAD3-like_helicase_DEAD"/>
</dbReference>
<dbReference type="EMBL" id="AJWY01003800">
    <property type="protein sequence ID" value="EKC74225.1"/>
    <property type="molecule type" value="Genomic_DNA"/>
</dbReference>
<proteinExistence type="predicted"/>
<evidence type="ECO:0000313" key="2">
    <source>
        <dbReference type="EMBL" id="EKC74225.1"/>
    </source>
</evidence>
<sequence length="162" mass="18400">MEAPTGVGKTISTIFPTVKAMGKDMGDKLFYLTAKTITRTVAEDTFSLLRQKGLRFKSIILTAKEKICFQGHTECNPEQCPYAKGHFDRVNEAIYDLLTHEESFTRSKIEEYALKHQVCPFEFGLDLSLFADGIIGDYNYLFDPHVYLKRFFGDGSQGIMSF</sequence>